<sequence>MINPTATDINSKSFPLEWLFSAFRVSETLKTGQQVVIIDSGVKDYRELISGLRAVADVIILSPNRDGVLQIAETLHQYNTIAQIHIICHGSPGCLKLGNVELTSETLPHYSQHLGTLNDKLHDSSIILYGCQVAAGPKGETFLKQLHQLTRANITASTTPTGNHQLGGDWDFQINIGNPIDTNSIFSPVTMATYSHTLAFESDDFNTNSLNAWWNFITPNNNSSYLLTGTGTPDAYVELSVPGATDMWNANRSATRLMQPAQNEDFELEIKFAADPALNKQMQGILVEQDNNNWLRFDVFKINSDLALFAGSTRNGGSRSMIRMGVQPGQARHLKVNRTGDVWTLNYSADGVSWTTAGSFTQALQVQQVGLFAANADSSSSPQFTSQVDYFFNTASPIIPEDGQVVTPEPIENQPPIANDDNATVRTGNTVTINVLNNDSDPDGVLVPDTVAVVDSPDYGTITVNPNGTITYSHDGSSTGTDSFTYTVEDDDGATSNEATVFLTIEENQPPIANDDNATVRTGNTVTINVLSNDSDPDGVLVPDTVAVVDLPDYGNITVNPNGTITYSHDGSSTGTDSFTYTVEDDDGATSNEATVFLTIEENQPPIANDDNATVRTGNTVTINVLSNDSDPDGVLVPDTVAVVDLPDYGNITVNPNGTITYSHDGSSTGTDSFTYTVEDDDGATSNEATVFLTIEENQPPIANDDNATVRTGNTVTINVLSNDSDPDGVLVPDTVAVVDLPDYGNITVNPNGTITYSHDGSSTGTDSFTYTVEDDDGATSNEATVFLTIEENQPPIANDDNATVRTGNTVTINVLSNDSDPDGVLVPDTVTVVDLPDYGNITVNPNGTITYSHDGSSTGTDSFTYTVEDDDGAISNLANVSITIQEQSADPNPTVLDIWYGSEQSFGHIGKPLVWVNILGYAFDPDGISSLSYSLNGGPEIPLRLNVHGQPRNPRLSRNGDFNVEIAYTDLNPASDQDDIVVITAVDTLGHIATESVTIKHELGNAWPKTYSIDWSEVDQINDVAQVVDGLWTLTDDGVRTAETGYDRLIAIGDIGWDDYEATVPITIHETNTNGIIGLLMRWKGHQPDGGTQPYVQWRTHGEIGFYHMSSGLSLEGTTFFNSGRNITLEAGNTYNFKMRSQTVDDGSIYSFKVWEESEPEPTEWDRKSFKSSSDIRALSHGSLLLVAHYYDATFGDVTVVPYGEERPNLAPIANNDHTRVSQGNSVNIRVLSNDEDIDGSLMPNTVTIVTEPNHGTVSIQNGVVTYNHNGSYTSGDRFTYTVEDNHGATSNEATVFLGISELDLAFNSDDFNSSTLKPEWNFIKPLANSSYALTGTGTSDAYLELSVPAQTDLWNQNRTTARLMQPAANEDFELEIKFASDPTVSKQMQGILVEQDERNWLRFNVSQTGSGLSVFAASTTNGSSRVMVSGSVAAGQARYLNVNRQGNLWTLKSSGDGINWNTVGSFIRDLQVQEVGLFAGHAGNSPAMFTTQVDYFFNMAAPIVPEDVSLGNQPPIANDDTARVQPSQSVVIDVLSNDSDPDGVLIPDTVTVVNSPDYGTITVNPNGTITYSHDGSSTSTDSFTYTVEDNDGAISNPATVFLTIEENQPPTANDDNATVRTGNTVTINVLNNDSDPDGVLVPDTVTVVDSPNYGNITVNPNGTITYSHDGSSTSTDSFTYTVEDDDGAISNSATVFLTIQENQPPTANDDNATVRTGNTVTINVLNNDSDPDGVLVPDTVTVVDLPDYGNITVNPNGTITYSHDGSSTNSDRFTYTVEDDDGAISNSATVFLTIEENQPPTANDDNATVLIGNTVTINVLNNDSDPDGVLVPDTVTVVDSPNYGNITVNPNGTITYSHDGSSTNTDSFTYTVEDNDGAISNPATVFLTVSELDLAFESDDFNSNSLDPRWNFISPNNNSSYLLTGTGTPDAYVELSVPGATDMWNRNRSAARLMQPAANEDFELEIKFAADPALDKQIQGILVEQDDNNWVRFDVFKTNSGLALFAASTRNGGSRSMIRMGVEPGQARHLKVNRTGDVWTLNYSPDGSTWTTAGSFTQALQVQQVGLFAGNAGSSSSPTFTSQVDYFFNTAAPIIPEDGQVVIPEDEPPVIPEDEQLENQPPTANDDNATVKTGNTVTIDVLNNDSDPDGVLIPDTVTVVDLPDYGNITVNPNGTITYSHDGSSTNSDRFTYTVEDNDGAISNSATVFLTIEENQPPTANDDNATVLIGNTVTINVLNNDSDPDGVLVPDTVTVVDSPNYGNITVNPNGTITYSHDGSSTSTDSFTYTVEDNDGAISNPATVSLTVSELDLAFESDDFNSNSLDPRWNFISPNNNSSYLLTGTGTPDAYVELSVPGGTDMWNSNRSAARLMQPAQNEDFELEIKFAADPALDKQIQGILVEQDDNNWVRFDVFKTNSGLALFAASTRNGGSRSMIRMGVEPGQARHLKVNRTGDVWTLNYSPDGSTWTTAGSFTQALQVQQVGLFAGNAGSSSSPTFTSQVDYFFNTAAPIIPEDTPDLSPPTAALLAPDLTPILGSDTGYAFTVSYSDDWEIQESTLDDADIRVIGPLGVQQLASLVRVYGEENGNTRNATYQITPSGGVWDVSDGGTYTVIMEPNAVSDMAGNFIPTATLGSFTVDFSANTPTQNIVFPADAGVVDVRDYGAIPNDGIDDTAAIQQAINENAGQNRIIYFPNGVYDVSGRIAYPGSEKRNILQGESRDGTIIRLQDNLGFDTAVIDTGNPPAQRFRNSIRDLTVDVGQGNPDAIAINFIANNQGTLNNVRIVSRDGQGAIGLDLATDENGPLLVKDVEVVGFDVGIRTWNPTATQTLEGVKLVNQNVYGWQNFNQTLFVRDLESTNAVPVIWNMPDGSSDFTIMDANLTGVGAAATQPAIHNQKGMYVNNLNTSGYELAILQDDNGRGNLSQPDGYVAEWMARGGFNTLFDAPTQAFELEVLPTPVVPWDDLSDWVSPLAFGGLPNDGIDDTLAIQAAIDSGASTVYLPNGVWNIGGNLQLRNNLQRFIGTEATILGSGTITVADGTTDVVSVERLEAPNITFVQDSDRTMVMSNMIINQYFNTSQGTGDLYIEDISGGPWSFTNQNVWARQINPETIHTPRIKNDGGNLWILGYKTEDEGTLVETVNGGKTEVLGAYILHGEFGDIPVFINNESSLSYVAASFRSFKGEPLPAVGVEEIQNLETRRTVGLPGYYSSTSLNRVPVNTIVGTQGDDWLNGTDPNSSNPGRGQIDILTGNGGFDTFVLGDSNSVYYDDGIDDQPGWQDYALITDFDNDVIQLHGSSEDYRLADSPQGLPNGLAIFYKGDVTDELIGIVQGMNNISLNSSSFVYV</sequence>
<dbReference type="EMBL" id="JBBWYZ010000007">
    <property type="protein sequence ID" value="MEK9511847.1"/>
    <property type="molecule type" value="Genomic_DNA"/>
</dbReference>
<keyword evidence="5" id="KW-1185">Reference proteome</keyword>
<dbReference type="Pfam" id="PF17963">
    <property type="entry name" value="Big_9"/>
    <property type="match status" value="12"/>
</dbReference>
<dbReference type="PROSITE" id="PS00141">
    <property type="entry name" value="ASP_PROTEASE"/>
    <property type="match status" value="1"/>
</dbReference>
<dbReference type="InterPro" id="IPR024535">
    <property type="entry name" value="RHGA/B-epi-like_pectate_lyase"/>
</dbReference>
<dbReference type="Gene3D" id="2.60.40.3440">
    <property type="match status" value="1"/>
</dbReference>
<feature type="domain" description="Rhamnogalacturonase A/B/Epimerase-like pectate lyase" evidence="1">
    <location>
        <begin position="2659"/>
        <end position="2828"/>
    </location>
</feature>
<feature type="domain" description="Beta-xylosidase C-terminal Concanavalin A-like" evidence="3">
    <location>
        <begin position="2317"/>
        <end position="2479"/>
    </location>
</feature>
<gene>
    <name evidence="4" type="ORF">AAEJ74_09150</name>
</gene>
<dbReference type="InterPro" id="IPR013320">
    <property type="entry name" value="ConA-like_dom_sf"/>
</dbReference>
<dbReference type="PANTHER" id="PTHR34720:SF9">
    <property type="entry name" value="BLR4714 PROTEIN"/>
    <property type="match status" value="1"/>
</dbReference>
<evidence type="ECO:0000259" key="1">
    <source>
        <dbReference type="Pfam" id="PF12708"/>
    </source>
</evidence>
<dbReference type="Pfam" id="PF07081">
    <property type="entry name" value="DUF1349"/>
    <property type="match status" value="1"/>
</dbReference>
<feature type="domain" description="DUF4347" evidence="2">
    <location>
        <begin position="35"/>
        <end position="198"/>
    </location>
</feature>
<evidence type="ECO:0000259" key="3">
    <source>
        <dbReference type="Pfam" id="PF17851"/>
    </source>
</evidence>
<evidence type="ECO:0000313" key="5">
    <source>
        <dbReference type="Proteomes" id="UP001387447"/>
    </source>
</evidence>
<protein>
    <submittedName>
        <fullName evidence="4">Ig-like domain-containing protein</fullName>
    </submittedName>
</protein>
<dbReference type="Pfam" id="PF12708">
    <property type="entry name" value="Pect-lyase_RHGA_epim"/>
    <property type="match status" value="1"/>
</dbReference>
<dbReference type="InterPro" id="IPR025592">
    <property type="entry name" value="DUF4347"/>
</dbReference>
<dbReference type="InterPro" id="IPR012334">
    <property type="entry name" value="Pectin_lyas_fold"/>
</dbReference>
<organism evidence="4 5">
    <name type="scientific">Limnospira fusiformis PMC 851.14</name>
    <dbReference type="NCBI Taxonomy" id="2219512"/>
    <lineage>
        <taxon>Bacteria</taxon>
        <taxon>Bacillati</taxon>
        <taxon>Cyanobacteriota</taxon>
        <taxon>Cyanophyceae</taxon>
        <taxon>Oscillatoriophycideae</taxon>
        <taxon>Oscillatoriales</taxon>
        <taxon>Sirenicapillariaceae</taxon>
        <taxon>Limnospira</taxon>
    </lineage>
</organism>
<dbReference type="Gene3D" id="2.60.120.200">
    <property type="match status" value="4"/>
</dbReference>
<dbReference type="InterPro" id="IPR009784">
    <property type="entry name" value="DUF1349"/>
</dbReference>
<reference evidence="4 5" key="1">
    <citation type="journal article" date="2024" name="Front. Microbiol.">
        <title>Transcriptomic insights into the dominance of two phototrophs throughout the water column of a tropical hypersaline-alkaline crater lake (Dziani Dzaha, Mayotte).</title>
        <authorList>
            <person name="Duperron S."/>
            <person name="Halary S."/>
            <person name="Bouly J.-P."/>
            <person name="Roussel T."/>
            <person name="Hugoni M."/>
            <person name="Bruto M."/>
            <person name="Oger P."/>
            <person name="Duval C."/>
            <person name="Woo A."/>
            <person name="Jezequiel D."/>
            <person name="Ader M."/>
            <person name="Leboulanger C."/>
            <person name="Agogue H."/>
            <person name="Grossi V."/>
            <person name="Trousselier M."/>
            <person name="Bernard C."/>
        </authorList>
    </citation>
    <scope>NUCLEOTIDE SEQUENCE [LARGE SCALE GENOMIC DNA]</scope>
    <source>
        <strain evidence="4 5">PMC 851.14</strain>
    </source>
</reference>
<dbReference type="InterPro" id="IPR041542">
    <property type="entry name" value="GH43_C2"/>
</dbReference>
<dbReference type="SUPFAM" id="SSF49899">
    <property type="entry name" value="Concanavalin A-like lectins/glucanases"/>
    <property type="match status" value="4"/>
</dbReference>
<dbReference type="RefSeq" id="WP_368662961.1">
    <property type="nucleotide sequence ID" value="NZ_JBBWYZ010000007.1"/>
</dbReference>
<comment type="caution">
    <text evidence="4">The sequence shown here is derived from an EMBL/GenBank/DDBJ whole genome shotgun (WGS) entry which is preliminary data.</text>
</comment>
<evidence type="ECO:0000313" key="4">
    <source>
        <dbReference type="EMBL" id="MEK9511847.1"/>
    </source>
</evidence>
<dbReference type="Gene3D" id="2.60.40.2810">
    <property type="match status" value="9"/>
</dbReference>
<evidence type="ECO:0000259" key="2">
    <source>
        <dbReference type="Pfam" id="PF14252"/>
    </source>
</evidence>
<dbReference type="InterPro" id="IPR011050">
    <property type="entry name" value="Pectin_lyase_fold/virulence"/>
</dbReference>
<dbReference type="SUPFAM" id="SSF51126">
    <property type="entry name" value="Pectin lyase-like"/>
    <property type="match status" value="2"/>
</dbReference>
<dbReference type="Pfam" id="PF14252">
    <property type="entry name" value="DUF4347"/>
    <property type="match status" value="1"/>
</dbReference>
<accession>A0ABU9EIV7</accession>
<dbReference type="Gene3D" id="2.160.20.10">
    <property type="entry name" value="Single-stranded right-handed beta-helix, Pectin lyase-like"/>
    <property type="match status" value="2"/>
</dbReference>
<dbReference type="Proteomes" id="UP001387447">
    <property type="component" value="Unassembled WGS sequence"/>
</dbReference>
<feature type="domain" description="Beta-xylosidase C-terminal Concanavalin A-like" evidence="3">
    <location>
        <begin position="1310"/>
        <end position="1468"/>
    </location>
</feature>
<dbReference type="Pfam" id="PF17851">
    <property type="entry name" value="GH43_C2"/>
    <property type="match status" value="3"/>
</dbReference>
<feature type="domain" description="Beta-xylosidase C-terminal Concanavalin A-like" evidence="3">
    <location>
        <begin position="202"/>
        <end position="362"/>
    </location>
</feature>
<name>A0ABU9EIV7_LIMFS</name>
<dbReference type="InterPro" id="IPR001969">
    <property type="entry name" value="Aspartic_peptidase_AS"/>
</dbReference>
<proteinExistence type="predicted"/>
<dbReference type="NCBIfam" id="NF012211">
    <property type="entry name" value="tand_rpt_95"/>
    <property type="match status" value="12"/>
</dbReference>
<dbReference type="PANTHER" id="PTHR34720">
    <property type="entry name" value="MICROCYSTIN DEPENDENT PROTEIN"/>
    <property type="match status" value="1"/>
</dbReference>